<gene>
    <name evidence="2" type="ORF">S01H4_15684</name>
</gene>
<accession>X1ANP4</accession>
<reference evidence="2" key="1">
    <citation type="journal article" date="2014" name="Front. Microbiol.">
        <title>High frequency of phylogenetically diverse reductive dehalogenase-homologous genes in deep subseafloor sedimentary metagenomes.</title>
        <authorList>
            <person name="Kawai M."/>
            <person name="Futagami T."/>
            <person name="Toyoda A."/>
            <person name="Takaki Y."/>
            <person name="Nishi S."/>
            <person name="Hori S."/>
            <person name="Arai W."/>
            <person name="Tsubouchi T."/>
            <person name="Morono Y."/>
            <person name="Uchiyama I."/>
            <person name="Ito T."/>
            <person name="Fujiyama A."/>
            <person name="Inagaki F."/>
            <person name="Takami H."/>
        </authorList>
    </citation>
    <scope>NUCLEOTIDE SEQUENCE</scope>
    <source>
        <strain evidence="2">Expedition CK06-06</strain>
    </source>
</reference>
<keyword evidence="1" id="KW-0472">Membrane</keyword>
<comment type="caution">
    <text evidence="2">The sequence shown here is derived from an EMBL/GenBank/DDBJ whole genome shotgun (WGS) entry which is preliminary data.</text>
</comment>
<evidence type="ECO:0000256" key="1">
    <source>
        <dbReference type="SAM" id="Phobius"/>
    </source>
</evidence>
<proteinExistence type="predicted"/>
<organism evidence="2">
    <name type="scientific">marine sediment metagenome</name>
    <dbReference type="NCBI Taxonomy" id="412755"/>
    <lineage>
        <taxon>unclassified sequences</taxon>
        <taxon>metagenomes</taxon>
        <taxon>ecological metagenomes</taxon>
    </lineage>
</organism>
<dbReference type="AlphaFoldDB" id="X1ANP4"/>
<sequence length="118" mass="13312">MKVLNMAVEKERIHIINEKSKEISLIFENVWRDADKLEKKIGHIKHGISFGIGIIGAIITMPIAGVGGLLSGLGFEVVDKILENKAHETISEKIMKIGTQSPVLNIYDFKKKYKLFHR</sequence>
<feature type="transmembrane region" description="Helical" evidence="1">
    <location>
        <begin position="48"/>
        <end position="70"/>
    </location>
</feature>
<dbReference type="EMBL" id="BART01006872">
    <property type="protein sequence ID" value="GAG71002.1"/>
    <property type="molecule type" value="Genomic_DNA"/>
</dbReference>
<evidence type="ECO:0000313" key="2">
    <source>
        <dbReference type="EMBL" id="GAG71002.1"/>
    </source>
</evidence>
<name>X1ANP4_9ZZZZ</name>
<keyword evidence="1" id="KW-0812">Transmembrane</keyword>
<keyword evidence="1" id="KW-1133">Transmembrane helix</keyword>
<protein>
    <submittedName>
        <fullName evidence="2">Uncharacterized protein</fullName>
    </submittedName>
</protein>